<dbReference type="GO" id="GO:0030674">
    <property type="term" value="F:protein-macromolecule adaptor activity"/>
    <property type="evidence" value="ECO:0007669"/>
    <property type="project" value="TreeGrafter"/>
</dbReference>
<sequence>MSASAAPIPLDQFAQVLLELEVPQLHEEASRLQLSLYHLERSNVTLAEYPDDEDCKDAIRYNIGVIEQQKQRIELIRLELRRRGVNLEHAETTAPAPAATTSGSEVPSGGAASSSDSQPAAPANASATNGHVAEEEAGVYL</sequence>
<dbReference type="EMBL" id="JAVHNQ010000001">
    <property type="protein sequence ID" value="KAK6359172.1"/>
    <property type="molecule type" value="Genomic_DNA"/>
</dbReference>
<evidence type="ECO:0000313" key="3">
    <source>
        <dbReference type="Proteomes" id="UP001375240"/>
    </source>
</evidence>
<evidence type="ECO:0000313" key="2">
    <source>
        <dbReference type="EMBL" id="KAK6359172.1"/>
    </source>
</evidence>
<dbReference type="Proteomes" id="UP001375240">
    <property type="component" value="Unassembled WGS sequence"/>
</dbReference>
<dbReference type="PANTHER" id="PTHR40422">
    <property type="entry name" value="TRANSLATION MACHINERY-ASSOCIATED PROTEIN 17"/>
    <property type="match status" value="1"/>
</dbReference>
<name>A0AAV9VAZ7_9PEZI</name>
<feature type="compositionally biased region" description="Low complexity" evidence="1">
    <location>
        <begin position="92"/>
        <end position="127"/>
    </location>
</feature>
<feature type="region of interest" description="Disordered" evidence="1">
    <location>
        <begin position="87"/>
        <end position="141"/>
    </location>
</feature>
<protein>
    <submittedName>
        <fullName evidence="2">Uncharacterized protein</fullName>
    </submittedName>
</protein>
<evidence type="ECO:0000256" key="1">
    <source>
        <dbReference type="SAM" id="MobiDB-lite"/>
    </source>
</evidence>
<dbReference type="GO" id="GO:0070682">
    <property type="term" value="P:proteasome regulatory particle assembly"/>
    <property type="evidence" value="ECO:0007669"/>
    <property type="project" value="InterPro"/>
</dbReference>
<organism evidence="2 3">
    <name type="scientific">Orbilia brochopaga</name>
    <dbReference type="NCBI Taxonomy" id="3140254"/>
    <lineage>
        <taxon>Eukaryota</taxon>
        <taxon>Fungi</taxon>
        <taxon>Dikarya</taxon>
        <taxon>Ascomycota</taxon>
        <taxon>Pezizomycotina</taxon>
        <taxon>Orbiliomycetes</taxon>
        <taxon>Orbiliales</taxon>
        <taxon>Orbiliaceae</taxon>
        <taxon>Orbilia</taxon>
    </lineage>
</organism>
<reference evidence="2 3" key="1">
    <citation type="submission" date="2019-10" db="EMBL/GenBank/DDBJ databases">
        <authorList>
            <person name="Palmer J.M."/>
        </authorList>
    </citation>
    <scope>NUCLEOTIDE SEQUENCE [LARGE SCALE GENOMIC DNA]</scope>
    <source>
        <strain evidence="2 3">TWF696</strain>
    </source>
</reference>
<keyword evidence="3" id="KW-1185">Reference proteome</keyword>
<dbReference type="InterPro" id="IPR038966">
    <property type="entry name" value="TMA17"/>
</dbReference>
<dbReference type="PANTHER" id="PTHR40422:SF1">
    <property type="entry name" value="TRANSLATION MACHINERY-ASSOCIATED PROTEIN 17"/>
    <property type="match status" value="1"/>
</dbReference>
<proteinExistence type="predicted"/>
<gene>
    <name evidence="2" type="ORF">TWF696_000337</name>
</gene>
<comment type="caution">
    <text evidence="2">The sequence shown here is derived from an EMBL/GenBank/DDBJ whole genome shotgun (WGS) entry which is preliminary data.</text>
</comment>
<accession>A0AAV9VAZ7</accession>
<dbReference type="AlphaFoldDB" id="A0AAV9VAZ7"/>